<name>A0A1X7JVL7_9BACT</name>
<evidence type="ECO:0008006" key="3">
    <source>
        <dbReference type="Google" id="ProtNLM"/>
    </source>
</evidence>
<keyword evidence="2" id="KW-1185">Reference proteome</keyword>
<dbReference type="Proteomes" id="UP000193804">
    <property type="component" value="Unassembled WGS sequence"/>
</dbReference>
<dbReference type="OrthoDB" id="1093345at2"/>
<dbReference type="AlphaFoldDB" id="A0A1X7JVL7"/>
<organism evidence="1 2">
    <name type="scientific">Marivirga sericea</name>
    <dbReference type="NCBI Taxonomy" id="1028"/>
    <lineage>
        <taxon>Bacteria</taxon>
        <taxon>Pseudomonadati</taxon>
        <taxon>Bacteroidota</taxon>
        <taxon>Cytophagia</taxon>
        <taxon>Cytophagales</taxon>
        <taxon>Marivirgaceae</taxon>
        <taxon>Marivirga</taxon>
    </lineage>
</organism>
<dbReference type="STRING" id="1028.SAMN05661096_02030"/>
<gene>
    <name evidence="1" type="ORF">SAMN05661096_02030</name>
</gene>
<sequence length="913" mass="107097">MRRIFIILFLFILILASGYGIYYYWDKQKSLDAWSLVPENTFLVYENKNLVSAWNNIQDNSIWKDLQNIDYFASLKENFEALDSLSGSSGMLDDVFRNNHLLVGMSVIANDDFDFVFYQTLKNTEQIEIIKKIESKFDEFEKSERIYNKNTIYELKSKRNGKTFSYVLLRGNFVGSFSPVLVEDVIRNLEKDETNFKESIEEVFKIANFQDDLGNLYVNFNRLDKIVKIFTKSNQSTLFNILAQFSEGAFLDLFLDDDDLYLNGFTFPHDSISYLNTYSNQKGGDVTLENYFPSKTAVVLHERFDDAKTFQDKKFNFWNKLDNEFGQKRNLIAEQYDTDFREFHQFMSGENAQAILNSNQDLEENKKLIFIKMNDKNEGLNKFNKLSEEAALFTKDTLYYEFYADNEIRELVIEEFPYYLLGKDFKGFTHTFFTSIDDVMIISNDIQSLKELILDMETENTWGKSIKENQFIESTLQESNLNVFINLPQAWSLLLSNLNDKWTDNFKQNEFPVKNFDMLAIQFSHENDRYYSNVEILHLDNKVNNEMKYFDEVMQVQIEAPIISKPYVVKNHTTSLFETLVQDSAFNLHLISNNGDVIWTEPLDAPIIGEVFQIDYYQNNKLQYAFATTEKVYLLDRNGIALEYFPKTFGDQNIENQYFNVIDYDKSKTYRLLIAKENGDIFLTSKYGDELGDWKPLKMNEKIAARPEHIRIRSKDFMVVLQENGMVKVMSRNGEMKPNFPLNINDRLSDNLFFEIGNNFESSYLVTITNGGALVKTSFTGEIKEKEQLYMPNKETIFKIVKNASERSYILARQDLNRVSLLKPSGEMMFEKDYINQDEMEIQYYELAPNKEIIAVTDKKQAFTYLYTTDGQLINQQPIESMDEIAMIYYNKDNVVHVYKCHKNTFSILKFNI</sequence>
<protein>
    <recommendedName>
        <fullName evidence="3">DUF3352 domain-containing protein</fullName>
    </recommendedName>
</protein>
<reference evidence="2" key="1">
    <citation type="submission" date="2017-04" db="EMBL/GenBank/DDBJ databases">
        <authorList>
            <person name="Varghese N."/>
            <person name="Submissions S."/>
        </authorList>
    </citation>
    <scope>NUCLEOTIDE SEQUENCE [LARGE SCALE GENOMIC DNA]</scope>
    <source>
        <strain evidence="2">DSM 4125</strain>
    </source>
</reference>
<evidence type="ECO:0000313" key="2">
    <source>
        <dbReference type="Proteomes" id="UP000193804"/>
    </source>
</evidence>
<proteinExistence type="predicted"/>
<dbReference type="EMBL" id="FXAW01000004">
    <property type="protein sequence ID" value="SMG32396.1"/>
    <property type="molecule type" value="Genomic_DNA"/>
</dbReference>
<dbReference type="RefSeq" id="WP_085516949.1">
    <property type="nucleotide sequence ID" value="NZ_FXAW01000004.1"/>
</dbReference>
<accession>A0A1X7JVL7</accession>
<evidence type="ECO:0000313" key="1">
    <source>
        <dbReference type="EMBL" id="SMG32396.1"/>
    </source>
</evidence>